<evidence type="ECO:0000313" key="2">
    <source>
        <dbReference type="Proteomes" id="UP001195483"/>
    </source>
</evidence>
<comment type="caution">
    <text evidence="1">The sequence shown here is derived from an EMBL/GenBank/DDBJ whole genome shotgun (WGS) entry which is preliminary data.</text>
</comment>
<feature type="non-terminal residue" evidence="1">
    <location>
        <position position="65"/>
    </location>
</feature>
<sequence length="65" mass="7163">TDCCGVNGYKDFTDLNSWNRNFTATGNDGTTNIIPGCFQVPFVCRQSRSITTCDSDPITSDIYSK</sequence>
<dbReference type="Proteomes" id="UP001195483">
    <property type="component" value="Unassembled WGS sequence"/>
</dbReference>
<dbReference type="EMBL" id="JAEAOA010000312">
    <property type="protein sequence ID" value="KAK3583052.1"/>
    <property type="molecule type" value="Genomic_DNA"/>
</dbReference>
<name>A0AAE0VN78_9BIVA</name>
<accession>A0AAE0VN78</accession>
<evidence type="ECO:0000313" key="1">
    <source>
        <dbReference type="EMBL" id="KAK3583052.1"/>
    </source>
</evidence>
<organism evidence="1 2">
    <name type="scientific">Potamilus streckersoni</name>
    <dbReference type="NCBI Taxonomy" id="2493646"/>
    <lineage>
        <taxon>Eukaryota</taxon>
        <taxon>Metazoa</taxon>
        <taxon>Spiralia</taxon>
        <taxon>Lophotrochozoa</taxon>
        <taxon>Mollusca</taxon>
        <taxon>Bivalvia</taxon>
        <taxon>Autobranchia</taxon>
        <taxon>Heteroconchia</taxon>
        <taxon>Palaeoheterodonta</taxon>
        <taxon>Unionida</taxon>
        <taxon>Unionoidea</taxon>
        <taxon>Unionidae</taxon>
        <taxon>Ambleminae</taxon>
        <taxon>Lampsilini</taxon>
        <taxon>Potamilus</taxon>
    </lineage>
</organism>
<proteinExistence type="predicted"/>
<reference evidence="1" key="1">
    <citation type="journal article" date="2021" name="Genome Biol. Evol.">
        <title>A High-Quality Reference Genome for a Parasitic Bivalve with Doubly Uniparental Inheritance (Bivalvia: Unionida).</title>
        <authorList>
            <person name="Smith C.H."/>
        </authorList>
    </citation>
    <scope>NUCLEOTIDE SEQUENCE</scope>
    <source>
        <strain evidence="1">CHS0354</strain>
    </source>
</reference>
<keyword evidence="2" id="KW-1185">Reference proteome</keyword>
<reference evidence="1" key="3">
    <citation type="submission" date="2023-05" db="EMBL/GenBank/DDBJ databases">
        <authorList>
            <person name="Smith C.H."/>
        </authorList>
    </citation>
    <scope>NUCLEOTIDE SEQUENCE</scope>
    <source>
        <strain evidence="1">CHS0354</strain>
        <tissue evidence="1">Mantle</tissue>
    </source>
</reference>
<gene>
    <name evidence="1" type="ORF">CHS0354_003996</name>
</gene>
<protein>
    <submittedName>
        <fullName evidence="1">Uncharacterized protein</fullName>
    </submittedName>
</protein>
<dbReference type="AlphaFoldDB" id="A0AAE0VN78"/>
<reference evidence="1" key="2">
    <citation type="journal article" date="2021" name="Genome Biol. Evol.">
        <title>Developing a high-quality reference genome for a parasitic bivalve with doubly uniparental inheritance (Bivalvia: Unionida).</title>
        <authorList>
            <person name="Smith C.H."/>
        </authorList>
    </citation>
    <scope>NUCLEOTIDE SEQUENCE</scope>
    <source>
        <strain evidence="1">CHS0354</strain>
        <tissue evidence="1">Mantle</tissue>
    </source>
</reference>
<feature type="non-terminal residue" evidence="1">
    <location>
        <position position="1"/>
    </location>
</feature>